<evidence type="ECO:0000313" key="2">
    <source>
        <dbReference type="Proteomes" id="UP000827092"/>
    </source>
</evidence>
<dbReference type="Proteomes" id="UP000827092">
    <property type="component" value="Unassembled WGS sequence"/>
</dbReference>
<sequence>MTSLDISQLPPPFPNLLLGVLGRVNPLQCLLIFREMAMVHVTLGGFRSSLEALLSNDSVKCNAIYATNKGAKISAPSIINANLIKEKLNNADNLKSLKVNIVTKESPKFIIKFTDHKKELPFKDQLIFKNPVFAELNFNIIFKIDTKEQVHWVIEVPPTAYRRVDKLGSVYLGLTKHKITEFLSIKHCKKCCQYGHTTKKCAYVEARCIKCGEVSHTGPCTLRFFNCHSKNKNNDGFNEIFKTNHKIATINCPEYRKHERIARSRVDHGD</sequence>
<dbReference type="EMBL" id="JAFNEN010000643">
    <property type="protein sequence ID" value="KAG8179192.1"/>
    <property type="molecule type" value="Genomic_DNA"/>
</dbReference>
<dbReference type="AlphaFoldDB" id="A0AAV6U573"/>
<evidence type="ECO:0000313" key="1">
    <source>
        <dbReference type="EMBL" id="KAG8179192.1"/>
    </source>
</evidence>
<gene>
    <name evidence="1" type="ORF">JTE90_004021</name>
</gene>
<reference evidence="1 2" key="1">
    <citation type="journal article" date="2022" name="Nat. Ecol. Evol.">
        <title>A masculinizing supergene underlies an exaggerated male reproductive morph in a spider.</title>
        <authorList>
            <person name="Hendrickx F."/>
            <person name="De Corte Z."/>
            <person name="Sonet G."/>
            <person name="Van Belleghem S.M."/>
            <person name="Kostlbacher S."/>
            <person name="Vangestel C."/>
        </authorList>
    </citation>
    <scope>NUCLEOTIDE SEQUENCE [LARGE SCALE GENOMIC DNA]</scope>
    <source>
        <strain evidence="1">W744_W776</strain>
    </source>
</reference>
<proteinExistence type="predicted"/>
<organism evidence="1 2">
    <name type="scientific">Oedothorax gibbosus</name>
    <dbReference type="NCBI Taxonomy" id="931172"/>
    <lineage>
        <taxon>Eukaryota</taxon>
        <taxon>Metazoa</taxon>
        <taxon>Ecdysozoa</taxon>
        <taxon>Arthropoda</taxon>
        <taxon>Chelicerata</taxon>
        <taxon>Arachnida</taxon>
        <taxon>Araneae</taxon>
        <taxon>Araneomorphae</taxon>
        <taxon>Entelegynae</taxon>
        <taxon>Araneoidea</taxon>
        <taxon>Linyphiidae</taxon>
        <taxon>Erigoninae</taxon>
        <taxon>Oedothorax</taxon>
    </lineage>
</organism>
<comment type="caution">
    <text evidence="1">The sequence shown here is derived from an EMBL/GenBank/DDBJ whole genome shotgun (WGS) entry which is preliminary data.</text>
</comment>
<name>A0AAV6U573_9ARAC</name>
<accession>A0AAV6U573</accession>
<keyword evidence="2" id="KW-1185">Reference proteome</keyword>
<protein>
    <submittedName>
        <fullName evidence="1">Uncharacterized protein</fullName>
    </submittedName>
</protein>